<sequence>MKPVYNNSPVGVTSSTVEFCGSSRQGAMSGIEVSASASASTSAGDDRDNHLWSAKSTSWSAVSAPRNADHDYKAVFDEVEYAFEYIVSCPFENRHGNDSDDNENNGYEDEDHEELSELRDKTKVEEDENNGKGKGETKNTDDEDEDDDLRVVEKQPTPKCDSDKTCLCAKPAAEQPGVPYVITKAGFYKLVNQQIHCQVRAPDSFDMSAYNDHSAFGTLQVLLDLVFNYEEVKGNWREQCVICEAMCPFIWYLSGGDFTIYITGHGVSSFFFIGMRSVTTDQTTQRADGGGLCDQTAKLISNLFLAFLARLECEGIMTGMIKAVNSFRDFLLADEVITYKVSWKRPFPFIANDCDSYVASYAKKHGITLKGVPHLKALLENIDDDEGDPWGWAAASAAYKSGG</sequence>
<proteinExistence type="predicted"/>
<feature type="region of interest" description="Disordered" evidence="1">
    <location>
        <begin position="92"/>
        <end position="159"/>
    </location>
</feature>
<dbReference type="RefSeq" id="XP_022479920.1">
    <property type="nucleotide sequence ID" value="XM_022613536.1"/>
</dbReference>
<dbReference type="GeneID" id="34555046"/>
<name>A0A1G4BMU1_9PEZI</name>
<dbReference type="EMBL" id="MJBS01000010">
    <property type="protein sequence ID" value="OHF02782.1"/>
    <property type="molecule type" value="Genomic_DNA"/>
</dbReference>
<comment type="caution">
    <text evidence="2">The sequence shown here is derived from an EMBL/GenBank/DDBJ whole genome shotgun (WGS) entry which is preliminary data.</text>
</comment>
<organism evidence="2 3">
    <name type="scientific">Colletotrichum orchidophilum</name>
    <dbReference type="NCBI Taxonomy" id="1209926"/>
    <lineage>
        <taxon>Eukaryota</taxon>
        <taxon>Fungi</taxon>
        <taxon>Dikarya</taxon>
        <taxon>Ascomycota</taxon>
        <taxon>Pezizomycotina</taxon>
        <taxon>Sordariomycetes</taxon>
        <taxon>Hypocreomycetidae</taxon>
        <taxon>Glomerellales</taxon>
        <taxon>Glomerellaceae</taxon>
        <taxon>Colletotrichum</taxon>
    </lineage>
</organism>
<accession>A0A1G4BMU1</accession>
<gene>
    <name evidence="2" type="ORF">CORC01_01883</name>
</gene>
<feature type="compositionally biased region" description="Basic and acidic residues" evidence="1">
    <location>
        <begin position="115"/>
        <end position="140"/>
    </location>
</feature>
<feature type="compositionally biased region" description="Low complexity" evidence="1">
    <location>
        <begin position="34"/>
        <end position="43"/>
    </location>
</feature>
<protein>
    <submittedName>
        <fullName evidence="2">Uncharacterized protein</fullName>
    </submittedName>
</protein>
<evidence type="ECO:0000313" key="2">
    <source>
        <dbReference type="EMBL" id="OHF02782.1"/>
    </source>
</evidence>
<reference evidence="2 3" key="1">
    <citation type="submission" date="2016-09" db="EMBL/GenBank/DDBJ databases">
        <authorList>
            <person name="Capua I."/>
            <person name="De Benedictis P."/>
            <person name="Joannis T."/>
            <person name="Lombin L.H."/>
            <person name="Cattoli G."/>
        </authorList>
    </citation>
    <scope>NUCLEOTIDE SEQUENCE [LARGE SCALE GENOMIC DNA]</scope>
    <source>
        <strain evidence="2 3">IMI 309357</strain>
    </source>
</reference>
<dbReference type="Proteomes" id="UP000176998">
    <property type="component" value="Unassembled WGS sequence"/>
</dbReference>
<evidence type="ECO:0000313" key="3">
    <source>
        <dbReference type="Proteomes" id="UP000176998"/>
    </source>
</evidence>
<dbReference type="AlphaFoldDB" id="A0A1G4BMU1"/>
<keyword evidence="3" id="KW-1185">Reference proteome</keyword>
<dbReference type="OrthoDB" id="10037289at2759"/>
<feature type="compositionally biased region" description="Acidic residues" evidence="1">
    <location>
        <begin position="99"/>
        <end position="114"/>
    </location>
</feature>
<dbReference type="STRING" id="1209926.A0A1G4BMU1"/>
<feature type="region of interest" description="Disordered" evidence="1">
    <location>
        <begin position="30"/>
        <end position="51"/>
    </location>
</feature>
<evidence type="ECO:0000256" key="1">
    <source>
        <dbReference type="SAM" id="MobiDB-lite"/>
    </source>
</evidence>